<reference evidence="2 5" key="2">
    <citation type="submission" date="2022-07" db="EMBL/GenBank/DDBJ databases">
        <title>Genome stability of Gluconacetobacter entanii AV429.</title>
        <authorList>
            <person name="Trcek J."/>
            <person name="Cepec E."/>
        </authorList>
    </citation>
    <scope>NUCLEOTIDE SEQUENCE [LARGE SCALE GENOMIC DNA]</scope>
    <source>
        <strain evidence="2 5">AV429_2022</strain>
    </source>
</reference>
<evidence type="ECO:0000313" key="5">
    <source>
        <dbReference type="Proteomes" id="UP001526337"/>
    </source>
</evidence>
<dbReference type="Proteomes" id="UP000248301">
    <property type="component" value="Unassembled WGS sequence"/>
</dbReference>
<feature type="region of interest" description="Disordered" evidence="1">
    <location>
        <begin position="38"/>
        <end position="231"/>
    </location>
</feature>
<feature type="compositionally biased region" description="Pro residues" evidence="1">
    <location>
        <begin position="138"/>
        <end position="157"/>
    </location>
</feature>
<evidence type="ECO:0000313" key="3">
    <source>
        <dbReference type="EMBL" id="PYD62839.1"/>
    </source>
</evidence>
<gene>
    <name evidence="3" type="ORF">CFR72_10480</name>
    <name evidence="2" type="ORF">NO263_12785</name>
</gene>
<comment type="caution">
    <text evidence="3">The sequence shown here is derived from an EMBL/GenBank/DDBJ whole genome shotgun (WGS) entry which is preliminary data.</text>
</comment>
<reference evidence="3 4" key="1">
    <citation type="submission" date="2017-07" db="EMBL/GenBank/DDBJ databases">
        <title>A draft genome sequence of Gluconacetobacter entanii LTH 4560.</title>
        <authorList>
            <person name="Skraban J."/>
            <person name="Cleenwerck I."/>
            <person name="Vandamme P."/>
            <person name="Trcek J."/>
        </authorList>
    </citation>
    <scope>NUCLEOTIDE SEQUENCE [LARGE SCALE GENOMIC DNA]</scope>
    <source>
        <strain evidence="3 4">LTH 4560</strain>
    </source>
</reference>
<dbReference type="EMBL" id="JANGSQ010000107">
    <property type="protein sequence ID" value="MCW4591457.1"/>
    <property type="molecule type" value="Genomic_DNA"/>
</dbReference>
<evidence type="ECO:0000313" key="2">
    <source>
        <dbReference type="EMBL" id="MCW4591457.1"/>
    </source>
</evidence>
<dbReference type="EMBL" id="NKUF01000022">
    <property type="protein sequence ID" value="PYD62839.1"/>
    <property type="molecule type" value="Genomic_DNA"/>
</dbReference>
<dbReference type="RefSeq" id="WP_110913920.1">
    <property type="nucleotide sequence ID" value="NZ_JANGSQ010000107.1"/>
</dbReference>
<dbReference type="PRINTS" id="PR01217">
    <property type="entry name" value="PRICHEXTENSN"/>
</dbReference>
<dbReference type="Proteomes" id="UP001526337">
    <property type="component" value="Unassembled WGS sequence"/>
</dbReference>
<sequence>MVPRPRRSERVLLRRSILISGGLHVALLLAVVLRLPVPVPPEPPPPPTVEMEFTSDSGNEPAHKGDKPAPKPAPAPAPEPNPAPPAPTPPEKEPNEEAAPPPPPPPPMPPPQEAPAPTPDTPTPPKAEEPSPDALKVPPQPQSVPAPASAPVPPSPQPEENAPPKVQEFSHITQPNETKKSVPDTHSLLATLDSFRADQKQTHPPKARANPAQGGAPDGGGTPDGDITQSMSAADQKGIGNAVRRCYSEDTAARNYAQFVAHLVVTVDATGTARIVEFAPQTQARMDSDPSYRALAERARDAVLSPTCAKLPIPKNLLGQTRQLKFVFRP</sequence>
<evidence type="ECO:0000313" key="4">
    <source>
        <dbReference type="Proteomes" id="UP000248301"/>
    </source>
</evidence>
<proteinExistence type="predicted"/>
<dbReference type="OrthoDB" id="7272910at2"/>
<dbReference type="AlphaFoldDB" id="A0A318PRB7"/>
<protein>
    <submittedName>
        <fullName evidence="3">Energy transducer TonB</fullName>
    </submittedName>
</protein>
<accession>A0A318PRB7</accession>
<evidence type="ECO:0000256" key="1">
    <source>
        <dbReference type="SAM" id="MobiDB-lite"/>
    </source>
</evidence>
<feature type="compositionally biased region" description="Pro residues" evidence="1">
    <location>
        <begin position="70"/>
        <end position="89"/>
    </location>
</feature>
<feature type="compositionally biased region" description="Pro residues" evidence="1">
    <location>
        <begin position="99"/>
        <end position="125"/>
    </location>
</feature>
<keyword evidence="5" id="KW-1185">Reference proteome</keyword>
<name>A0A318PRB7_9PROT</name>
<organism evidence="3 4">
    <name type="scientific">Gluconacetobacter entanii</name>
    <dbReference type="NCBI Taxonomy" id="108528"/>
    <lineage>
        <taxon>Bacteria</taxon>
        <taxon>Pseudomonadati</taxon>
        <taxon>Pseudomonadota</taxon>
        <taxon>Alphaproteobacteria</taxon>
        <taxon>Acetobacterales</taxon>
        <taxon>Acetobacteraceae</taxon>
        <taxon>Gluconacetobacter</taxon>
    </lineage>
</organism>
<feature type="compositionally biased region" description="Pro residues" evidence="1">
    <location>
        <begin position="38"/>
        <end position="48"/>
    </location>
</feature>